<dbReference type="GO" id="GO:0005886">
    <property type="term" value="C:plasma membrane"/>
    <property type="evidence" value="ECO:0007669"/>
    <property type="project" value="UniProtKB-SubCell"/>
</dbReference>
<sequence length="71" mass="8202">MDILLKNTSSPIIWTGIILILIGFSIFCAIDIFKNSFKEKDYITWITVVLLVPILGPFLYIFIGRKRKLNL</sequence>
<feature type="domain" description="Cardiolipin synthase N-terminal" evidence="7">
    <location>
        <begin position="24"/>
        <end position="65"/>
    </location>
</feature>
<evidence type="ECO:0000256" key="4">
    <source>
        <dbReference type="ARBA" id="ARBA00022989"/>
    </source>
</evidence>
<name>A0A5C7GNS1_9FLAO</name>
<dbReference type="EMBL" id="VRKQ01000008">
    <property type="protein sequence ID" value="TXG39621.1"/>
    <property type="molecule type" value="Genomic_DNA"/>
</dbReference>
<evidence type="ECO:0000256" key="2">
    <source>
        <dbReference type="ARBA" id="ARBA00022475"/>
    </source>
</evidence>
<evidence type="ECO:0000256" key="1">
    <source>
        <dbReference type="ARBA" id="ARBA00004651"/>
    </source>
</evidence>
<evidence type="ECO:0000256" key="3">
    <source>
        <dbReference type="ARBA" id="ARBA00022692"/>
    </source>
</evidence>
<organism evidence="8 9">
    <name type="scientific">Seonamhaeicola maritimus</name>
    <dbReference type="NCBI Taxonomy" id="2591822"/>
    <lineage>
        <taxon>Bacteria</taxon>
        <taxon>Pseudomonadati</taxon>
        <taxon>Bacteroidota</taxon>
        <taxon>Flavobacteriia</taxon>
        <taxon>Flavobacteriales</taxon>
        <taxon>Flavobacteriaceae</taxon>
    </lineage>
</organism>
<dbReference type="RefSeq" id="WP_147767191.1">
    <property type="nucleotide sequence ID" value="NZ_VRKQ01000008.1"/>
</dbReference>
<dbReference type="Proteomes" id="UP000321080">
    <property type="component" value="Unassembled WGS sequence"/>
</dbReference>
<evidence type="ECO:0000313" key="8">
    <source>
        <dbReference type="EMBL" id="TXG39621.1"/>
    </source>
</evidence>
<keyword evidence="4 6" id="KW-1133">Transmembrane helix</keyword>
<dbReference type="OrthoDB" id="1123412at2"/>
<comment type="caution">
    <text evidence="8">The sequence shown here is derived from an EMBL/GenBank/DDBJ whole genome shotgun (WGS) entry which is preliminary data.</text>
</comment>
<comment type="subcellular location">
    <subcellularLocation>
        <location evidence="1">Cell membrane</location>
        <topology evidence="1">Multi-pass membrane protein</topology>
    </subcellularLocation>
</comment>
<evidence type="ECO:0000259" key="7">
    <source>
        <dbReference type="Pfam" id="PF13396"/>
    </source>
</evidence>
<dbReference type="AlphaFoldDB" id="A0A5C7GNS1"/>
<evidence type="ECO:0000256" key="6">
    <source>
        <dbReference type="SAM" id="Phobius"/>
    </source>
</evidence>
<keyword evidence="9" id="KW-1185">Reference proteome</keyword>
<reference evidence="8 9" key="1">
    <citation type="submission" date="2019-08" db="EMBL/GenBank/DDBJ databases">
        <title>Seonamhaeicola sediminis sp. nov., isolated from marine sediment.</title>
        <authorList>
            <person name="Cao W.R."/>
        </authorList>
    </citation>
    <scope>NUCLEOTIDE SEQUENCE [LARGE SCALE GENOMIC DNA]</scope>
    <source>
        <strain evidence="8 9">1505</strain>
    </source>
</reference>
<accession>A0A5C7GNS1</accession>
<dbReference type="Pfam" id="PF13396">
    <property type="entry name" value="PLDc_N"/>
    <property type="match status" value="1"/>
</dbReference>
<proteinExistence type="predicted"/>
<keyword evidence="2" id="KW-1003">Cell membrane</keyword>
<feature type="transmembrane region" description="Helical" evidence="6">
    <location>
        <begin position="42"/>
        <end position="63"/>
    </location>
</feature>
<protein>
    <recommendedName>
        <fullName evidence="7">Cardiolipin synthase N-terminal domain-containing protein</fullName>
    </recommendedName>
</protein>
<gene>
    <name evidence="8" type="ORF">FUA22_07075</name>
</gene>
<keyword evidence="5 6" id="KW-0472">Membrane</keyword>
<keyword evidence="3 6" id="KW-0812">Transmembrane</keyword>
<evidence type="ECO:0000256" key="5">
    <source>
        <dbReference type="ARBA" id="ARBA00023136"/>
    </source>
</evidence>
<dbReference type="InterPro" id="IPR027379">
    <property type="entry name" value="CLS_N"/>
</dbReference>
<feature type="transmembrane region" description="Helical" evidence="6">
    <location>
        <begin position="12"/>
        <end position="30"/>
    </location>
</feature>
<evidence type="ECO:0000313" key="9">
    <source>
        <dbReference type="Proteomes" id="UP000321080"/>
    </source>
</evidence>